<evidence type="ECO:0000313" key="10">
    <source>
        <dbReference type="Proteomes" id="UP001557470"/>
    </source>
</evidence>
<dbReference type="GO" id="GO:0005737">
    <property type="term" value="C:cytoplasm"/>
    <property type="evidence" value="ECO:0007669"/>
    <property type="project" value="UniProtKB-SubCell"/>
</dbReference>
<dbReference type="Gene3D" id="3.40.50.450">
    <property type="match status" value="1"/>
</dbReference>
<evidence type="ECO:0000256" key="7">
    <source>
        <dbReference type="HAMAP-Rule" id="MF_03036"/>
    </source>
</evidence>
<keyword evidence="8" id="KW-0812">Transmembrane</keyword>
<dbReference type="EC" id="3.2.2.-" evidence="7"/>
<keyword evidence="2" id="KW-0597">Phosphoprotein</keyword>
<keyword evidence="5 7" id="KW-0326">Glycosidase</keyword>
<evidence type="ECO:0000256" key="4">
    <source>
        <dbReference type="ARBA" id="ARBA00023080"/>
    </source>
</evidence>
<dbReference type="AlphaFoldDB" id="A0ABD0WJB3"/>
<dbReference type="InterPro" id="IPR028607">
    <property type="entry name" value="DNPH1"/>
</dbReference>
<keyword evidence="4 7" id="KW-0546">Nucleotide metabolism</keyword>
<dbReference type="EMBL" id="JAGEUA010000010">
    <property type="protein sequence ID" value="KAL0964332.1"/>
    <property type="molecule type" value="Genomic_DNA"/>
</dbReference>
<evidence type="ECO:0000256" key="5">
    <source>
        <dbReference type="ARBA" id="ARBA00023295"/>
    </source>
</evidence>
<accession>A0ABD0WJB3</accession>
<proteinExistence type="inferred from homology"/>
<comment type="catalytic activity">
    <reaction evidence="7">
        <text>a pyrimidine 2'-deoxyribonucleoside 5'-phosphate + H2O = a pyrimidine nucleobase + 2-deoxy-D-ribose 5-phosphate</text>
        <dbReference type="Rhea" id="RHEA:57852"/>
        <dbReference type="ChEBI" id="CHEBI:15377"/>
        <dbReference type="ChEBI" id="CHEBI:26432"/>
        <dbReference type="ChEBI" id="CHEBI:62877"/>
        <dbReference type="ChEBI" id="CHEBI:142209"/>
    </reaction>
</comment>
<dbReference type="PANTHER" id="PTHR15364">
    <property type="entry name" value="2'-DEOXYNUCLEOSIDE 5'-PHOSPHATE N-HYDROLASE 1"/>
    <property type="match status" value="1"/>
</dbReference>
<dbReference type="GO" id="GO:0070694">
    <property type="term" value="F:5-hydroxymethyl-dUMP N-hydrolase activity"/>
    <property type="evidence" value="ECO:0007669"/>
    <property type="project" value="UniProtKB-ARBA"/>
</dbReference>
<keyword evidence="7" id="KW-0539">Nucleus</keyword>
<name>A0ABD0WJB3_UMBPY</name>
<evidence type="ECO:0000256" key="6">
    <source>
        <dbReference type="ARBA" id="ARBA00047460"/>
    </source>
</evidence>
<dbReference type="GO" id="GO:0009159">
    <property type="term" value="P:deoxyribonucleoside monophosphate catabolic process"/>
    <property type="evidence" value="ECO:0007669"/>
    <property type="project" value="UniProtKB-ARBA"/>
</dbReference>
<dbReference type="GO" id="GO:0009116">
    <property type="term" value="P:nucleoside metabolic process"/>
    <property type="evidence" value="ECO:0007669"/>
    <property type="project" value="UniProtKB-UniRule"/>
</dbReference>
<evidence type="ECO:0000256" key="2">
    <source>
        <dbReference type="ARBA" id="ARBA00022553"/>
    </source>
</evidence>
<feature type="binding site" description="in other chain" evidence="7">
    <location>
        <position position="126"/>
    </location>
    <ligand>
        <name>substrate</name>
        <note>ligand shared between homodimeric partners</note>
    </ligand>
</feature>
<comment type="subcellular location">
    <subcellularLocation>
        <location evidence="7">Cytoplasm</location>
    </subcellularLocation>
    <subcellularLocation>
        <location evidence="7">Nucleus</location>
    </subcellularLocation>
</comment>
<dbReference type="Pfam" id="PF05014">
    <property type="entry name" value="Nuc_deoxyrib_tr"/>
    <property type="match status" value="1"/>
</dbReference>
<dbReference type="HAMAP" id="MF_03036">
    <property type="entry name" value="Nuc_phosphate_hydrolase"/>
    <property type="match status" value="1"/>
</dbReference>
<dbReference type="SUPFAM" id="SSF52309">
    <property type="entry name" value="N-(deoxy)ribosyltransferase-like"/>
    <property type="match status" value="1"/>
</dbReference>
<dbReference type="InterPro" id="IPR051239">
    <property type="entry name" value="2'-dNMP_N-hydrolase"/>
</dbReference>
<comment type="similarity">
    <text evidence="7">Belongs to the 2'-deoxynucleoside 5'-phosphate N-hydrolase 1 family.</text>
</comment>
<organism evidence="9 10">
    <name type="scientific">Umbra pygmaea</name>
    <name type="common">Eastern mudminnow</name>
    <dbReference type="NCBI Taxonomy" id="75934"/>
    <lineage>
        <taxon>Eukaryota</taxon>
        <taxon>Metazoa</taxon>
        <taxon>Chordata</taxon>
        <taxon>Craniata</taxon>
        <taxon>Vertebrata</taxon>
        <taxon>Euteleostomi</taxon>
        <taxon>Actinopterygii</taxon>
        <taxon>Neopterygii</taxon>
        <taxon>Teleostei</taxon>
        <taxon>Protacanthopterygii</taxon>
        <taxon>Esociformes</taxon>
        <taxon>Umbridae</taxon>
        <taxon>Umbra</taxon>
    </lineage>
</organism>
<keyword evidence="8" id="KW-0472">Membrane</keyword>
<dbReference type="FunFam" id="3.40.50.450:FF:000019">
    <property type="entry name" value="2'-deoxynucleoside 5'-phosphate N-hydrolase 1"/>
    <property type="match status" value="1"/>
</dbReference>
<feature type="binding site" description="in other chain" evidence="7">
    <location>
        <begin position="46"/>
        <end position="52"/>
    </location>
    <ligand>
        <name>substrate</name>
        <note>ligand shared between homodimeric partners</note>
    </ligand>
</feature>
<gene>
    <name evidence="7" type="primary">DNPH1</name>
    <name evidence="9" type="ORF">UPYG_G00322360</name>
</gene>
<evidence type="ECO:0000256" key="3">
    <source>
        <dbReference type="ARBA" id="ARBA00022801"/>
    </source>
</evidence>
<comment type="caution">
    <text evidence="9">The sequence shown here is derived from an EMBL/GenBank/DDBJ whole genome shotgun (WGS) entry which is preliminary data.</text>
</comment>
<dbReference type="PANTHER" id="PTHR15364:SF0">
    <property type="entry name" value="2'-DEOXYNUCLEOSIDE 5'-PHOSPHATE N-HYDROLASE 1"/>
    <property type="match status" value="1"/>
</dbReference>
<evidence type="ECO:0000256" key="8">
    <source>
        <dbReference type="SAM" id="Phobius"/>
    </source>
</evidence>
<feature type="binding site" description="in other chain" evidence="7">
    <location>
        <position position="61"/>
    </location>
    <ligand>
        <name>substrate</name>
        <note>ligand shared between homodimeric partners</note>
    </ligand>
</feature>
<comment type="subunit">
    <text evidence="1 7">Monomer and homodimer.</text>
</comment>
<dbReference type="InterPro" id="IPR007710">
    <property type="entry name" value="Nucleoside_deoxyribTrfase"/>
</dbReference>
<keyword evidence="10" id="KW-1185">Reference proteome</keyword>
<dbReference type="Proteomes" id="UP001557470">
    <property type="component" value="Unassembled WGS sequence"/>
</dbReference>
<feature type="binding site" evidence="7">
    <location>
        <begin position="150"/>
        <end position="152"/>
    </location>
    <ligand>
        <name>substrate</name>
        <note>ligand shared between homodimeric partners</note>
    </ligand>
</feature>
<evidence type="ECO:0000256" key="1">
    <source>
        <dbReference type="ARBA" id="ARBA00011407"/>
    </source>
</evidence>
<comment type="function">
    <text evidence="7">Catalyzes the cleavage of the N-glycosidic bond of deoxyribonucleoside 5'-monophosphates to yield deoxyribose 5-phosphate and a purine or pyrimidine base. Deoxyribonucleoside 5'-monophosphates containing purine bases are preferred to those containing pyrimidine bases.</text>
</comment>
<reference evidence="9 10" key="1">
    <citation type="submission" date="2024-06" db="EMBL/GenBank/DDBJ databases">
        <authorList>
            <person name="Pan Q."/>
            <person name="Wen M."/>
            <person name="Jouanno E."/>
            <person name="Zahm M."/>
            <person name="Klopp C."/>
            <person name="Cabau C."/>
            <person name="Louis A."/>
            <person name="Berthelot C."/>
            <person name="Parey E."/>
            <person name="Roest Crollius H."/>
            <person name="Montfort J."/>
            <person name="Robinson-Rechavi M."/>
            <person name="Bouchez O."/>
            <person name="Lampietro C."/>
            <person name="Lopez Roques C."/>
            <person name="Donnadieu C."/>
            <person name="Postlethwait J."/>
            <person name="Bobe J."/>
            <person name="Verreycken H."/>
            <person name="Guiguen Y."/>
        </authorList>
    </citation>
    <scope>NUCLEOTIDE SEQUENCE [LARGE SCALE GENOMIC DNA]</scope>
    <source>
        <strain evidence="9">Up_M1</strain>
        <tissue evidence="9">Testis</tissue>
    </source>
</reference>
<keyword evidence="7" id="KW-0963">Cytoplasm</keyword>
<dbReference type="GO" id="GO:0042802">
    <property type="term" value="F:identical protein binding"/>
    <property type="evidence" value="ECO:0007669"/>
    <property type="project" value="UniProtKB-ARBA"/>
</dbReference>
<keyword evidence="8" id="KW-1133">Transmembrane helix</keyword>
<feature type="transmembrane region" description="Helical" evidence="8">
    <location>
        <begin position="16"/>
        <end position="36"/>
    </location>
</feature>
<sequence>MTHTLCPWLWRPKLNASAQALTVVHYQFVIILGVVFSQNKKAMHIYFCGSIRGGRQDVGIYQKIVRKLQTYGEVLTEHVSHSDLSERGEDGVQVEKFIHDRDVEWLQMCDVVIAEVTQPSLGVGYELGRARDMHKKILCLFRPSSGKSLSAMIRGADDGSLFQVRDYKEDEVEGLLDEYFKGHSKV</sequence>
<dbReference type="GO" id="GO:0006195">
    <property type="term" value="P:purine nucleotide catabolic process"/>
    <property type="evidence" value="ECO:0007669"/>
    <property type="project" value="UniProtKB-ARBA"/>
</dbReference>
<keyword evidence="3 7" id="KW-0378">Hydrolase</keyword>
<comment type="catalytic activity">
    <reaction evidence="6">
        <text>5-hydroxymethyl-dUMP + H2O = 5-hydroxymethyluracil + 2-deoxy-D-ribose 5-phosphate</text>
        <dbReference type="Rhea" id="RHEA:77099"/>
        <dbReference type="ChEBI" id="CHEBI:15377"/>
        <dbReference type="ChEBI" id="CHEBI:16964"/>
        <dbReference type="ChEBI" id="CHEBI:62877"/>
        <dbReference type="ChEBI" id="CHEBI:90409"/>
    </reaction>
    <physiologicalReaction direction="left-to-right" evidence="6">
        <dbReference type="Rhea" id="RHEA:77100"/>
    </physiologicalReaction>
</comment>
<dbReference type="GO" id="GO:0005634">
    <property type="term" value="C:nucleus"/>
    <property type="evidence" value="ECO:0007669"/>
    <property type="project" value="UniProtKB-SubCell"/>
</dbReference>
<evidence type="ECO:0000313" key="9">
    <source>
        <dbReference type="EMBL" id="KAL0964332.1"/>
    </source>
</evidence>
<comment type="catalytic activity">
    <reaction evidence="7">
        <text>a purine 2'-deoxyribonucleoside 5'-phosphate + H2O = a purine nucleobase + 2-deoxy-D-ribose 5-phosphate</text>
        <dbReference type="Rhea" id="RHEA:51132"/>
        <dbReference type="ChEBI" id="CHEBI:15377"/>
        <dbReference type="ChEBI" id="CHEBI:26386"/>
        <dbReference type="ChEBI" id="CHEBI:62877"/>
        <dbReference type="ChEBI" id="CHEBI:142198"/>
    </reaction>
</comment>
<protein>
    <recommendedName>
        <fullName evidence="7">2'-deoxynucleoside 5'-phosphate N-hydrolase 1</fullName>
        <ecNumber evidence="7">3.2.2.-</ecNumber>
    </recommendedName>
</protein>